<accession>A0A857LPR0</accession>
<feature type="region of interest" description="Disordered" evidence="3">
    <location>
        <begin position="911"/>
        <end position="970"/>
    </location>
</feature>
<keyword evidence="1" id="KW-0547">Nucleotide-binding</keyword>
<dbReference type="Gene3D" id="3.30.1490.20">
    <property type="entry name" value="ATP-grasp fold, A domain"/>
    <property type="match status" value="1"/>
</dbReference>
<dbReference type="SUPFAM" id="SSF52009">
    <property type="entry name" value="Phosphohistidine domain"/>
    <property type="match status" value="1"/>
</dbReference>
<proteinExistence type="predicted"/>
<dbReference type="PANTHER" id="PTHR43615">
    <property type="entry name" value="PHOSPHOENOLPYRUVATE SYNTHASE-RELATED"/>
    <property type="match status" value="1"/>
</dbReference>
<dbReference type="RefSeq" id="WP_005191640.1">
    <property type="nucleotide sequence ID" value="NZ_CP045804.1"/>
</dbReference>
<dbReference type="Gene3D" id="3.30.470.20">
    <property type="entry name" value="ATP-grasp fold, B domain"/>
    <property type="match status" value="1"/>
</dbReference>
<feature type="region of interest" description="Disordered" evidence="3">
    <location>
        <begin position="1"/>
        <end position="21"/>
    </location>
</feature>
<dbReference type="InterPro" id="IPR051549">
    <property type="entry name" value="PEP_Utilizing_Enz"/>
</dbReference>
<evidence type="ECO:0000256" key="3">
    <source>
        <dbReference type="SAM" id="MobiDB-lite"/>
    </source>
</evidence>
<dbReference type="Pfam" id="PF01326">
    <property type="entry name" value="PPDK_N"/>
    <property type="match status" value="1"/>
</dbReference>
<name>A0A857LPR0_9ACTN</name>
<dbReference type="AlphaFoldDB" id="A0A857LPR0"/>
<dbReference type="GO" id="GO:0005524">
    <property type="term" value="F:ATP binding"/>
    <property type="evidence" value="ECO:0007669"/>
    <property type="project" value="UniProtKB-KW"/>
</dbReference>
<evidence type="ECO:0000256" key="1">
    <source>
        <dbReference type="ARBA" id="ARBA00022741"/>
    </source>
</evidence>
<evidence type="ECO:0000259" key="5">
    <source>
        <dbReference type="Pfam" id="PF01326"/>
    </source>
</evidence>
<gene>
    <name evidence="6" type="ORF">GII30_03420</name>
</gene>
<protein>
    <submittedName>
        <fullName evidence="6">Uncharacterized protein</fullName>
    </submittedName>
</protein>
<keyword evidence="2" id="KW-0067">ATP-binding</keyword>
<dbReference type="InterPro" id="IPR036637">
    <property type="entry name" value="Phosphohistidine_dom_sf"/>
</dbReference>
<dbReference type="Gene3D" id="3.50.30.10">
    <property type="entry name" value="Phosphohistidine domain"/>
    <property type="match status" value="1"/>
</dbReference>
<dbReference type="Pfam" id="PF00391">
    <property type="entry name" value="PEP-utilizers"/>
    <property type="match status" value="1"/>
</dbReference>
<dbReference type="InterPro" id="IPR008279">
    <property type="entry name" value="PEP-util_enz_mobile_dom"/>
</dbReference>
<dbReference type="InterPro" id="IPR013815">
    <property type="entry name" value="ATP_grasp_subdomain_1"/>
</dbReference>
<evidence type="ECO:0000256" key="2">
    <source>
        <dbReference type="ARBA" id="ARBA00022840"/>
    </source>
</evidence>
<dbReference type="GO" id="GO:0016301">
    <property type="term" value="F:kinase activity"/>
    <property type="evidence" value="ECO:0007669"/>
    <property type="project" value="InterPro"/>
</dbReference>
<dbReference type="EMBL" id="CP045810">
    <property type="protein sequence ID" value="QHN38353.1"/>
    <property type="molecule type" value="Genomic_DNA"/>
</dbReference>
<evidence type="ECO:0000259" key="4">
    <source>
        <dbReference type="Pfam" id="PF00391"/>
    </source>
</evidence>
<organism evidence="6">
    <name type="scientific">Gordonia amarae</name>
    <dbReference type="NCBI Taxonomy" id="36821"/>
    <lineage>
        <taxon>Bacteria</taxon>
        <taxon>Bacillati</taxon>
        <taxon>Actinomycetota</taxon>
        <taxon>Actinomycetes</taxon>
        <taxon>Mycobacteriales</taxon>
        <taxon>Gordoniaceae</taxon>
        <taxon>Gordonia</taxon>
    </lineage>
</organism>
<reference evidence="6" key="1">
    <citation type="journal article" date="2021" name="Nat. Microbiol.">
        <title>Cocultivation of an ultrasmall environmental parasitic bacterium with lytic ability against bacteria associated with wastewater foams.</title>
        <authorList>
            <person name="Batinovic S."/>
            <person name="Rose J.J.A."/>
            <person name="Ratcliffe J."/>
            <person name="Seviour R.J."/>
            <person name="Petrovski S."/>
        </authorList>
    </citation>
    <scope>NUCLEOTIDE SEQUENCE</scope>
    <source>
        <strain evidence="6">CON44</strain>
    </source>
</reference>
<dbReference type="FunFam" id="3.30.1490.20:FF:000010">
    <property type="entry name" value="Phosphoenolpyruvate synthase"/>
    <property type="match status" value="1"/>
</dbReference>
<dbReference type="SUPFAM" id="SSF56059">
    <property type="entry name" value="Glutathione synthetase ATP-binding domain-like"/>
    <property type="match status" value="1"/>
</dbReference>
<dbReference type="InterPro" id="IPR002192">
    <property type="entry name" value="PPDK_AMP/ATP-bd"/>
</dbReference>
<sequence length="970" mass="106856">MTFVVSLDAPESQDSDTTGGKGANLARMAGAGFPVPGGFVITTSAYRRFIDAAELWPQIESELATADFANAATVEAATARIRELIESSPVPADIAEEIRTAYNTLNVDTLNADTLGADTFVAVRSSGTAEDLAEASFAGQHDTYLDILGHDDLLTAVRRCWGSLWTSRATAYRNNGQFAQADVALAVVVQEMIESEVSGVMFTANPMSTAVDEFVINAAYGLGEGIVSGILTPDQYTIDRDTYAVVDELIGGKAKKVHRIAGGKHTTISTVDPARARAPALTPAQIAGLGRLGAAVTEYYDGWPQDIEWAYAAGSFYLLQSRDVTGVDLTWDEDLEEYMPELPRIDRAEILTRAFADSVWQGRVTPMGYSLRCEAFHPMITRHQEIWGTTETAKLRIWKYHKGEVYYTGRQEFENMVSFLPPTMWNPALLGFTQPSLVADLEKQEGNWFGYAKALIRIRMIDADLGPYRFFTNCYRQMNDDGDRMLGPSIDELQKMSDHELVRAVDRAIKNQHDWVEDLWSGFFLHATTLSAVFVWMLGNWYKGSNPHIFNDLITGLPEPTITLKENLELWELGEKIRTSPALTEAFTDHPGAEFFTAVAAAEGGEQFLDAYRDFLTRYGHRGHADRDISYPRRSEAPELDYNSLKVFVASGGERPGSNEERLIAQREAATEDALASIRKQPLGRLKAEAFKVVHDWLLRFFVFRDDERHHTDRGTWGKKQSVKEVSRRLHLRGVLESPDDYLYLGKRELMRLFDGGGDSPRVTRAKVAARRRHCDNFRADGAPPMFILGNGTPTTDGQEPVSGFSAEGVLHGVGTSRGHTVGTARVIADQKDLHRVRKDDILVTHSTDPGWTTVFLILKGLVLETGGMLAHGSCISREYGIPAIQINNAMSYIPDGATIDVNADTGEVRILTAPPDDSPPTDDEAGEIPRAEASTAEATPKDPAEPEKPRHSPDPDGTAVAPEPATAHA</sequence>
<feature type="domain" description="Pyruvate phosphate dikinase AMP/ATP-binding" evidence="5">
    <location>
        <begin position="17"/>
        <end position="326"/>
    </location>
</feature>
<feature type="domain" description="PEP-utilising enzyme mobile" evidence="4">
    <location>
        <begin position="838"/>
        <end position="907"/>
    </location>
</feature>
<dbReference type="PANTHER" id="PTHR43615:SF1">
    <property type="entry name" value="PPDK_N DOMAIN-CONTAINING PROTEIN"/>
    <property type="match status" value="1"/>
</dbReference>
<evidence type="ECO:0000313" key="6">
    <source>
        <dbReference type="EMBL" id="QHN38353.1"/>
    </source>
</evidence>
<feature type="compositionally biased region" description="Basic and acidic residues" evidence="3">
    <location>
        <begin position="940"/>
        <end position="955"/>
    </location>
</feature>